<evidence type="ECO:0000256" key="1">
    <source>
        <dbReference type="SAM" id="Phobius"/>
    </source>
</evidence>
<dbReference type="Pfam" id="PF02325">
    <property type="entry name" value="CCB3_YggT"/>
    <property type="match status" value="1"/>
</dbReference>
<dbReference type="Proteomes" id="UP001333818">
    <property type="component" value="Unassembled WGS sequence"/>
</dbReference>
<dbReference type="AlphaFoldDB" id="A0AAW9Q499"/>
<comment type="caution">
    <text evidence="2">The sequence shown here is derived from an EMBL/GenBank/DDBJ whole genome shotgun (WGS) entry which is preliminary data.</text>
</comment>
<proteinExistence type="predicted"/>
<sequence length="140" mass="16330">MTQDPHEQENIDRRQSLRTEEEAFRLHQEESRLELAIGKRSATFFWIINSIYLLVGLVQTILVLRFLLRFFGANPQNEFAQFIQNLSAPFMAPFATLFVSPTSSNAANIFDINIIIAIIAYSLLSWLCIWLVRFLYARTW</sequence>
<feature type="transmembrane region" description="Helical" evidence="1">
    <location>
        <begin position="112"/>
        <end position="136"/>
    </location>
</feature>
<evidence type="ECO:0000313" key="2">
    <source>
        <dbReference type="EMBL" id="MEE3718028.1"/>
    </source>
</evidence>
<keyword evidence="1" id="KW-0812">Transmembrane</keyword>
<dbReference type="GO" id="GO:0016020">
    <property type="term" value="C:membrane"/>
    <property type="evidence" value="ECO:0007669"/>
    <property type="project" value="InterPro"/>
</dbReference>
<feature type="transmembrane region" description="Helical" evidence="1">
    <location>
        <begin position="44"/>
        <end position="67"/>
    </location>
</feature>
<accession>A0AAW9Q499</accession>
<keyword evidence="3" id="KW-1185">Reference proteome</keyword>
<protein>
    <submittedName>
        <fullName evidence="2">YggT family protein</fullName>
    </submittedName>
</protein>
<evidence type="ECO:0000313" key="3">
    <source>
        <dbReference type="Proteomes" id="UP001333818"/>
    </source>
</evidence>
<dbReference type="RefSeq" id="WP_330484458.1">
    <property type="nucleotide sequence ID" value="NZ_JAZBJZ010000061.1"/>
</dbReference>
<reference evidence="2" key="1">
    <citation type="submission" date="2024-01" db="EMBL/GenBank/DDBJ databases">
        <title>Bank of Algae and Cyanobacteria of the Azores (BACA) strain genomes.</title>
        <authorList>
            <person name="Luz R."/>
            <person name="Cordeiro R."/>
            <person name="Fonseca A."/>
            <person name="Goncalves V."/>
        </authorList>
    </citation>
    <scope>NUCLEOTIDE SEQUENCE</scope>
    <source>
        <strain evidence="2">BACA0141</strain>
    </source>
</reference>
<dbReference type="InterPro" id="IPR003425">
    <property type="entry name" value="CCB3/YggT"/>
</dbReference>
<name>A0AAW9Q499_9CYAN</name>
<gene>
    <name evidence="2" type="ORF">V2H45_14905</name>
</gene>
<dbReference type="EMBL" id="JAZBJZ010000061">
    <property type="protein sequence ID" value="MEE3718028.1"/>
    <property type="molecule type" value="Genomic_DNA"/>
</dbReference>
<keyword evidence="1" id="KW-0472">Membrane</keyword>
<organism evidence="2 3">
    <name type="scientific">Tumidithrix elongata BACA0141</name>
    <dbReference type="NCBI Taxonomy" id="2716417"/>
    <lineage>
        <taxon>Bacteria</taxon>
        <taxon>Bacillati</taxon>
        <taxon>Cyanobacteriota</taxon>
        <taxon>Cyanophyceae</taxon>
        <taxon>Pseudanabaenales</taxon>
        <taxon>Pseudanabaenaceae</taxon>
        <taxon>Tumidithrix</taxon>
        <taxon>Tumidithrix elongata</taxon>
    </lineage>
</organism>
<keyword evidence="1" id="KW-1133">Transmembrane helix</keyword>